<evidence type="ECO:0000256" key="2">
    <source>
        <dbReference type="ARBA" id="ARBA00022801"/>
    </source>
</evidence>
<dbReference type="PROSITE" id="PS01091">
    <property type="entry name" value="TATD_3"/>
    <property type="match status" value="1"/>
</dbReference>
<comment type="caution">
    <text evidence="3">The sequence shown here is derived from an EMBL/GenBank/DDBJ whole genome shotgun (WGS) entry which is preliminary data.</text>
</comment>
<keyword evidence="1" id="KW-0479">Metal-binding</keyword>
<dbReference type="Proteomes" id="UP001482186">
    <property type="component" value="Unassembled WGS sequence"/>
</dbReference>
<evidence type="ECO:0000256" key="1">
    <source>
        <dbReference type="ARBA" id="ARBA00022723"/>
    </source>
</evidence>
<dbReference type="PIRSF" id="PIRSF005902">
    <property type="entry name" value="DNase_TatD"/>
    <property type="match status" value="1"/>
</dbReference>
<accession>A0ABV1EG58</accession>
<dbReference type="Gene3D" id="3.20.20.140">
    <property type="entry name" value="Metal-dependent hydrolases"/>
    <property type="match status" value="1"/>
</dbReference>
<dbReference type="InterPro" id="IPR015991">
    <property type="entry name" value="TatD/YcfH-like"/>
</dbReference>
<dbReference type="RefSeq" id="WP_242997307.1">
    <property type="nucleotide sequence ID" value="NZ_JBBNFM010000003.1"/>
</dbReference>
<dbReference type="PANTHER" id="PTHR46124:SF2">
    <property type="entry name" value="D-AMINOACYL-TRNA DEACYLASE"/>
    <property type="match status" value="1"/>
</dbReference>
<dbReference type="SUPFAM" id="SSF51556">
    <property type="entry name" value="Metallo-dependent hydrolases"/>
    <property type="match status" value="1"/>
</dbReference>
<proteinExistence type="predicted"/>
<dbReference type="InterPro" id="IPR018228">
    <property type="entry name" value="DNase_TatD-rel_CS"/>
</dbReference>
<reference evidence="3 4" key="1">
    <citation type="submission" date="2024-04" db="EMBL/GenBank/DDBJ databases">
        <title>Human intestinal bacterial collection.</title>
        <authorList>
            <person name="Pauvert C."/>
            <person name="Hitch T.C.A."/>
            <person name="Clavel T."/>
        </authorList>
    </citation>
    <scope>NUCLEOTIDE SEQUENCE [LARGE SCALE GENOMIC DNA]</scope>
    <source>
        <strain evidence="3 4">CLA-AA-H141</strain>
    </source>
</reference>
<organism evidence="3 4">
    <name type="scientific">Coprococcus ammoniilyticus</name>
    <dbReference type="NCBI Taxonomy" id="2981785"/>
    <lineage>
        <taxon>Bacteria</taxon>
        <taxon>Bacillati</taxon>
        <taxon>Bacillota</taxon>
        <taxon>Clostridia</taxon>
        <taxon>Lachnospirales</taxon>
        <taxon>Lachnospiraceae</taxon>
        <taxon>Coprococcus</taxon>
    </lineage>
</organism>
<dbReference type="InterPro" id="IPR032466">
    <property type="entry name" value="Metal_Hydrolase"/>
</dbReference>
<evidence type="ECO:0000313" key="3">
    <source>
        <dbReference type="EMBL" id="MEQ2453569.1"/>
    </source>
</evidence>
<dbReference type="Pfam" id="PF01026">
    <property type="entry name" value="TatD_DNase"/>
    <property type="match status" value="1"/>
</dbReference>
<gene>
    <name evidence="3" type="ORF">AAAT04_05840</name>
</gene>
<evidence type="ECO:0000313" key="4">
    <source>
        <dbReference type="Proteomes" id="UP001482186"/>
    </source>
</evidence>
<keyword evidence="4" id="KW-1185">Reference proteome</keyword>
<dbReference type="InterPro" id="IPR001130">
    <property type="entry name" value="TatD-like"/>
</dbReference>
<name>A0ABV1EG58_9FIRM</name>
<dbReference type="CDD" id="cd01310">
    <property type="entry name" value="TatD_DNAse"/>
    <property type="match status" value="1"/>
</dbReference>
<dbReference type="PANTHER" id="PTHR46124">
    <property type="entry name" value="D-AMINOACYL-TRNA DEACYLASE"/>
    <property type="match status" value="1"/>
</dbReference>
<keyword evidence="2 3" id="KW-0378">Hydrolase</keyword>
<sequence>MIFETHGHYDDEQFDTDREQLLEEFQRQDIRYVMNIGANIATSKASVELAHQYDFIYAAIGTHPDDAPELSDAAIEMYRQMAVDEKVKAIGEIGLDYFHEDVPKEVQIHWFRKQLELAEELKLPVVIHSRDAAKDTMDIMKEMQGRLCGGVIHCFSYSTEIAREYIKMGYYIGVGGVVTFNNGRKLKEVVEAIPLTSIVLETDSPYLSPVPFRGKRNSALNIPYVAKEIAALKGVTEEEVYDVTFKNSLKLYRMEENMQAEA</sequence>
<protein>
    <submittedName>
        <fullName evidence="3">TatD family hydrolase</fullName>
    </submittedName>
</protein>
<dbReference type="GO" id="GO:0016787">
    <property type="term" value="F:hydrolase activity"/>
    <property type="evidence" value="ECO:0007669"/>
    <property type="project" value="UniProtKB-KW"/>
</dbReference>
<dbReference type="NCBIfam" id="TIGR00010">
    <property type="entry name" value="YchF/TatD family DNA exonuclease"/>
    <property type="match status" value="1"/>
</dbReference>
<dbReference type="EMBL" id="JBBNFM010000003">
    <property type="protein sequence ID" value="MEQ2453569.1"/>
    <property type="molecule type" value="Genomic_DNA"/>
</dbReference>